<gene>
    <name evidence="10" type="ORF">WS72_28480</name>
</gene>
<reference evidence="10 11" key="1">
    <citation type="submission" date="2015-11" db="EMBL/GenBank/DDBJ databases">
        <authorList>
            <person name="Sahl J."/>
            <person name="Wagner D."/>
            <person name="Keim P."/>
        </authorList>
    </citation>
    <scope>NUCLEOTIDE SEQUENCE [LARGE SCALE GENOMIC DNA]</scope>
    <source>
        <strain evidence="10 11">BDU18</strain>
    </source>
</reference>
<dbReference type="PROSITE" id="PS51903">
    <property type="entry name" value="CLP_R"/>
    <property type="match status" value="1"/>
</dbReference>
<protein>
    <submittedName>
        <fullName evidence="10">ClpV1 family T6SS ATPase</fullName>
    </submittedName>
</protein>
<sequence length="957" mass="102555">MNRERIFNCLGRTTYAALVDATALGRSRRHAFIDLDHWALCLLQREQSDLARLLEQFGSDVGEAKRRMEKALDGFDVSGDSLRDISSSLERSVGPAVIWSQIAARAGKVRSGHLLLAWLDEDLTRRWLQQRVPSGITSVALDEVVKRYESLAAGWPESNEAPAAIDGGALGEHAGEAAADGTSDALAKWATCVTEQAARGELDPVVGRDDELRTVIDILSRRRQNNPILVGEAGVGKTAVVEALAQKIQAGAVPPGLLGAQVWALDLARMQAGAGVRGEFEQRLKSLIDAVIASPDPIILFCDETHTLIGAGGAAGTGDAANLIKPMLARGQLRMVAATTWSEYKQYIEPDAALVRRFQAVPVDEPSDDAAVDMLRTIAPRFAAHHGVRIVDSALRGAVELSRRYLPARQLPDKAISLLDTACARVAMSQNCAPAELERLQHQAFAIGQTLDWRASDRRMGVRTPGDEGELEGRQASLVQQAATLGTVVDAQRDEVRTWLARLNDETNTPADSDGDSFAARIGANRWVRPWVDEHVVSEVLAEWTGVPVAQLAQDDAQRVVELEGALNAGIHGQTGAMRSIAQALQVSHSGLNDPRRPLGVMLLAGPTGTGKSQAAAKLAELLFGGERNLLQFNMNEFQEAHTVSTLKGAPPGYVGYGKGGRLTEAVRKKPYSVLLLDEFDRAHPDIHEVFYQVFDQGWMEDGEGRRISFRNCLILLTSNLGDVEIEAACKADPQISQAKLDKLVGERLQGRFSPALLARIQLVAFRPLDVEALTGIATQALDELGERLAENDLQWRADEGVASWVAHAVSQHPANGRAVRDLLRQHVMPAVARGVLAARAEGRALKTVRLSAHEKLALVFDEDAWELSGTDAAALGEQAEAAALEAAAAAAVEAHEAHDAHGAHEVDEAHEAIGGSHADANVDASVQASGAHPVGAHGPDETTSANAGTTGEPSCV</sequence>
<dbReference type="RefSeq" id="WP_038751454.1">
    <property type="nucleotide sequence ID" value="NZ_CP013418.1"/>
</dbReference>
<accession>A0ABR5TAC9</accession>
<dbReference type="PANTHER" id="PTHR11638:SF184">
    <property type="entry name" value="ATPASE WITH CHAPERONE ACTIVITY"/>
    <property type="match status" value="1"/>
</dbReference>
<evidence type="ECO:0000256" key="5">
    <source>
        <dbReference type="ARBA" id="ARBA00023186"/>
    </source>
</evidence>
<dbReference type="SUPFAM" id="SSF52540">
    <property type="entry name" value="P-loop containing nucleoside triphosphate hydrolases"/>
    <property type="match status" value="2"/>
</dbReference>
<dbReference type="SMART" id="SM01086">
    <property type="entry name" value="ClpB_D2-small"/>
    <property type="match status" value="1"/>
</dbReference>
<dbReference type="PRINTS" id="PR00300">
    <property type="entry name" value="CLPPROTEASEA"/>
</dbReference>
<evidence type="ECO:0000313" key="11">
    <source>
        <dbReference type="Proteomes" id="UP000070255"/>
    </source>
</evidence>
<name>A0ABR5TAC9_9BURK</name>
<evidence type="ECO:0000256" key="1">
    <source>
        <dbReference type="ARBA" id="ARBA00008675"/>
    </source>
</evidence>
<evidence type="ECO:0000256" key="7">
    <source>
        <dbReference type="PROSITE-ProRule" id="PRU01251"/>
    </source>
</evidence>
<feature type="domain" description="Clp R" evidence="9">
    <location>
        <begin position="7"/>
        <end position="154"/>
    </location>
</feature>
<dbReference type="InterPro" id="IPR003959">
    <property type="entry name" value="ATPase_AAA_core"/>
</dbReference>
<dbReference type="InterPro" id="IPR041546">
    <property type="entry name" value="ClpA/ClpB_AAA_lid"/>
</dbReference>
<dbReference type="NCBIfam" id="TIGR03345">
    <property type="entry name" value="VI_ClpV1"/>
    <property type="match status" value="1"/>
</dbReference>
<dbReference type="InterPro" id="IPR017729">
    <property type="entry name" value="ATPase_T6SS_ClpV1"/>
</dbReference>
<dbReference type="PANTHER" id="PTHR11638">
    <property type="entry name" value="ATP-DEPENDENT CLP PROTEASE"/>
    <property type="match status" value="1"/>
</dbReference>
<comment type="function">
    <text evidence="6">Part of a stress-induced multi-chaperone system, it is involved in the recovery of the cell from heat-induced damage, in cooperation with DnaK, DnaJ and GrpE. Acts before DnaK, in the processing of protein aggregates. Protein binding stimulates the ATPase activity; ATP hydrolysis unfolds the denatured protein aggregates, which probably helps expose new hydrophobic binding sites on the surface of ClpB-bound aggregates, contributing to the solubilization and refolding of denatured protein aggregates by DnaK.</text>
</comment>
<organism evidence="10 11">
    <name type="scientific">Burkholderia savannae</name>
    <dbReference type="NCBI Taxonomy" id="1637837"/>
    <lineage>
        <taxon>Bacteria</taxon>
        <taxon>Pseudomonadati</taxon>
        <taxon>Pseudomonadota</taxon>
        <taxon>Betaproteobacteria</taxon>
        <taxon>Burkholderiales</taxon>
        <taxon>Burkholderiaceae</taxon>
        <taxon>Burkholderia</taxon>
        <taxon>pseudomallei group</taxon>
    </lineage>
</organism>
<dbReference type="Pfam" id="PF10431">
    <property type="entry name" value="ClpB_D2-small"/>
    <property type="match status" value="1"/>
</dbReference>
<dbReference type="Gene3D" id="1.10.1780.10">
    <property type="entry name" value="Clp, N-terminal domain"/>
    <property type="match status" value="1"/>
</dbReference>
<proteinExistence type="inferred from homology"/>
<evidence type="ECO:0000256" key="3">
    <source>
        <dbReference type="ARBA" id="ARBA00022741"/>
    </source>
</evidence>
<keyword evidence="5" id="KW-0143">Chaperone</keyword>
<dbReference type="Gene3D" id="3.40.50.300">
    <property type="entry name" value="P-loop containing nucleotide triphosphate hydrolases"/>
    <property type="match status" value="3"/>
</dbReference>
<dbReference type="PROSITE" id="PS00870">
    <property type="entry name" value="CLPAB_1"/>
    <property type="match status" value="1"/>
</dbReference>
<dbReference type="Pfam" id="PF07724">
    <property type="entry name" value="AAA_2"/>
    <property type="match status" value="1"/>
</dbReference>
<dbReference type="InterPro" id="IPR050130">
    <property type="entry name" value="ClpA_ClpB"/>
</dbReference>
<dbReference type="Pfam" id="PF17871">
    <property type="entry name" value="AAA_lid_9"/>
    <property type="match status" value="1"/>
</dbReference>
<dbReference type="InterPro" id="IPR018368">
    <property type="entry name" value="ClpA/B_CS1"/>
</dbReference>
<keyword evidence="11" id="KW-1185">Reference proteome</keyword>
<dbReference type="CDD" id="cd00009">
    <property type="entry name" value="AAA"/>
    <property type="match status" value="1"/>
</dbReference>
<dbReference type="SUPFAM" id="SSF81923">
    <property type="entry name" value="Double Clp-N motif"/>
    <property type="match status" value="1"/>
</dbReference>
<dbReference type="EMBL" id="LNJQ01000004">
    <property type="protein sequence ID" value="KWZ38747.1"/>
    <property type="molecule type" value="Genomic_DNA"/>
</dbReference>
<dbReference type="Proteomes" id="UP000070255">
    <property type="component" value="Unassembled WGS sequence"/>
</dbReference>
<dbReference type="CDD" id="cd19499">
    <property type="entry name" value="RecA-like_ClpB_Hsp104-like"/>
    <property type="match status" value="1"/>
</dbReference>
<dbReference type="InterPro" id="IPR019489">
    <property type="entry name" value="Clp_ATPase_C"/>
</dbReference>
<dbReference type="Pfam" id="PF00004">
    <property type="entry name" value="AAA"/>
    <property type="match status" value="1"/>
</dbReference>
<evidence type="ECO:0000259" key="9">
    <source>
        <dbReference type="PROSITE" id="PS51903"/>
    </source>
</evidence>
<keyword evidence="3" id="KW-0547">Nucleotide-binding</keyword>
<dbReference type="InterPro" id="IPR027417">
    <property type="entry name" value="P-loop_NTPase"/>
</dbReference>
<comment type="similarity">
    <text evidence="1">Belongs to the ClpA/ClpB family.</text>
</comment>
<evidence type="ECO:0000256" key="4">
    <source>
        <dbReference type="ARBA" id="ARBA00022840"/>
    </source>
</evidence>
<dbReference type="InterPro" id="IPR001270">
    <property type="entry name" value="ClpA/B"/>
</dbReference>
<keyword evidence="2 7" id="KW-0677">Repeat</keyword>
<dbReference type="SMART" id="SM00382">
    <property type="entry name" value="AAA"/>
    <property type="match status" value="2"/>
</dbReference>
<feature type="region of interest" description="Disordered" evidence="8">
    <location>
        <begin position="930"/>
        <end position="957"/>
    </location>
</feature>
<dbReference type="InterPro" id="IPR003593">
    <property type="entry name" value="AAA+_ATPase"/>
</dbReference>
<feature type="compositionally biased region" description="Polar residues" evidence="8">
    <location>
        <begin position="942"/>
        <end position="957"/>
    </location>
</feature>
<evidence type="ECO:0000313" key="10">
    <source>
        <dbReference type="EMBL" id="KWZ38747.1"/>
    </source>
</evidence>
<evidence type="ECO:0000256" key="6">
    <source>
        <dbReference type="ARBA" id="ARBA00025613"/>
    </source>
</evidence>
<dbReference type="Pfam" id="PF02861">
    <property type="entry name" value="Clp_N"/>
    <property type="match status" value="1"/>
</dbReference>
<evidence type="ECO:0000256" key="8">
    <source>
        <dbReference type="SAM" id="MobiDB-lite"/>
    </source>
</evidence>
<keyword evidence="4" id="KW-0067">ATP-binding</keyword>
<comment type="caution">
    <text evidence="10">The sequence shown here is derived from an EMBL/GenBank/DDBJ whole genome shotgun (WGS) entry which is preliminary data.</text>
</comment>
<dbReference type="InterPro" id="IPR036628">
    <property type="entry name" value="Clp_N_dom_sf"/>
</dbReference>
<dbReference type="InterPro" id="IPR004176">
    <property type="entry name" value="Clp_R_N"/>
</dbReference>
<evidence type="ECO:0000256" key="2">
    <source>
        <dbReference type="ARBA" id="ARBA00022737"/>
    </source>
</evidence>